<sequence length="208" mass="23130">MSKKITAEEVDSFMFQFKVFIGVAVVVFFLPLLLYAVYMGKRMDQFEDSLRYQFPQPNGSIADVDDAEQVPLAATSGQVVYVPAYSHVYHEDGNPHLLTITLSIRNTSDEREIVVRSVRYFDTRGQQVKSYLKQPLTLAPLGTTEFLIERDDSSGGSGANFLVDWVAQQRVSEPIIEAVMIDTEGQQGISFARAGTAIREIAPVAADQ</sequence>
<gene>
    <name evidence="2" type="ORF">Mal15_48680</name>
</gene>
<dbReference type="Proteomes" id="UP000321353">
    <property type="component" value="Chromosome"/>
</dbReference>
<evidence type="ECO:0000313" key="3">
    <source>
        <dbReference type="Proteomes" id="UP000321353"/>
    </source>
</evidence>
<dbReference type="RefSeq" id="WP_233902978.1">
    <property type="nucleotide sequence ID" value="NZ_CP036264.1"/>
</dbReference>
<dbReference type="Pfam" id="PF11322">
    <property type="entry name" value="DUF3124"/>
    <property type="match status" value="1"/>
</dbReference>
<feature type="transmembrane region" description="Helical" evidence="1">
    <location>
        <begin position="20"/>
        <end position="38"/>
    </location>
</feature>
<evidence type="ECO:0000256" key="1">
    <source>
        <dbReference type="SAM" id="Phobius"/>
    </source>
</evidence>
<protein>
    <recommendedName>
        <fullName evidence="4">DUF3124 domain-containing protein</fullName>
    </recommendedName>
</protein>
<keyword evidence="1" id="KW-0812">Transmembrane</keyword>
<keyword evidence="1" id="KW-0472">Membrane</keyword>
<dbReference type="AlphaFoldDB" id="A0A5B9MMP6"/>
<evidence type="ECO:0008006" key="4">
    <source>
        <dbReference type="Google" id="ProtNLM"/>
    </source>
</evidence>
<evidence type="ECO:0000313" key="2">
    <source>
        <dbReference type="EMBL" id="QEG00796.1"/>
    </source>
</evidence>
<keyword evidence="3" id="KW-1185">Reference proteome</keyword>
<proteinExistence type="predicted"/>
<dbReference type="KEGG" id="smam:Mal15_48680"/>
<organism evidence="2 3">
    <name type="scientific">Stieleria maiorica</name>
    <dbReference type="NCBI Taxonomy" id="2795974"/>
    <lineage>
        <taxon>Bacteria</taxon>
        <taxon>Pseudomonadati</taxon>
        <taxon>Planctomycetota</taxon>
        <taxon>Planctomycetia</taxon>
        <taxon>Pirellulales</taxon>
        <taxon>Pirellulaceae</taxon>
        <taxon>Stieleria</taxon>
    </lineage>
</organism>
<dbReference type="EMBL" id="CP036264">
    <property type="protein sequence ID" value="QEG00796.1"/>
    <property type="molecule type" value="Genomic_DNA"/>
</dbReference>
<accession>A0A5B9MMP6</accession>
<reference evidence="2 3" key="1">
    <citation type="submission" date="2019-02" db="EMBL/GenBank/DDBJ databases">
        <title>Planctomycetal bacteria perform biofilm scaping via a novel small molecule.</title>
        <authorList>
            <person name="Jeske O."/>
            <person name="Boedeker C."/>
            <person name="Wiegand S."/>
            <person name="Breitling P."/>
            <person name="Kallscheuer N."/>
            <person name="Jogler M."/>
            <person name="Rohde M."/>
            <person name="Petersen J."/>
            <person name="Medema M.H."/>
            <person name="Surup F."/>
            <person name="Jogler C."/>
        </authorList>
    </citation>
    <scope>NUCLEOTIDE SEQUENCE [LARGE SCALE GENOMIC DNA]</scope>
    <source>
        <strain evidence="2 3">Mal15</strain>
    </source>
</reference>
<name>A0A5B9MMP6_9BACT</name>
<dbReference type="InterPro" id="IPR021471">
    <property type="entry name" value="DUF3124"/>
</dbReference>
<keyword evidence="1" id="KW-1133">Transmembrane helix</keyword>